<gene>
    <name evidence="1" type="ORF">TD3509T_2164</name>
</gene>
<sequence>MSFNYFTFVVMKRFFVVFFCLLSVQLFYAQIRQLDGGMANFNGGGLNQNLDSISDTEINVKLSGKTKYTDYKIISFKNDTTIVDTTLTIQKHYKFNFLRKDNFELLGFHNQGQTFTNLGYNFTDISSFPDIGFRAKQFNFFEKEDVNYYHVPTPTTEAMYKTGLQQGQVLDILFTSNFSKRFNVGIAYKGLRSLGAYRRSLVSSGNFRVSFSYESPKQQYAMRGHAVNQDILNQENGGLTDDSLAAFFNDDPNFSKDRGRLDTKLIDAQNKLDAKRLYFEQTFKLLASKDSLHQKDFSNLKIGHSFTRSSKHYTFEQGTATPLVFGKTILANNINDKTSYLRYNNSVFLDFNSKYILGKFSVKTGYTTYEYGYDNLQNNVVGITKNKLIGKAVSFGASWNGKIKNFHVNALANITPGNARLSGNNLKAEAFYKKDSVLTVKAHLEISNKRPNFNFLLHQSSYNDYNWEHNFTSVGTRTIGGVLSSKWISTSLDITNIDNYTYFDQNNLPKQFSGNINYLKAKVSKEFTLGKFALDNTLMYQKVASGNQVFRVPELVTRNTFYYSDNWFKGKPLFVQIGATFKYFSKYKMNAYNPLLAEFTLQDNTEIGYPTVDLFFNGRVRRTRIYFKADNISSFVLDKNYLSAPNTPYRDFTIRFGVVWNWFI</sequence>
<dbReference type="EMBL" id="OZ038524">
    <property type="protein sequence ID" value="CAL2087074.1"/>
    <property type="molecule type" value="Genomic_DNA"/>
</dbReference>
<protein>
    <recommendedName>
        <fullName evidence="3">Porin</fullName>
    </recommendedName>
</protein>
<dbReference type="Proteomes" id="UP001497514">
    <property type="component" value="Chromosome"/>
</dbReference>
<name>A0ABM9P197_9FLAO</name>
<evidence type="ECO:0000313" key="1">
    <source>
        <dbReference type="EMBL" id="CAL2087074.1"/>
    </source>
</evidence>
<dbReference type="Pfam" id="PF14121">
    <property type="entry name" value="Porin_10"/>
    <property type="match status" value="1"/>
</dbReference>
<reference evidence="1 2" key="1">
    <citation type="submission" date="2024-05" db="EMBL/GenBank/DDBJ databases">
        <authorList>
            <person name="Duchaud E."/>
        </authorList>
    </citation>
    <scope>NUCLEOTIDE SEQUENCE [LARGE SCALE GENOMIC DNA]</scope>
    <source>
        <strain evidence="1">Ena-SAMPLE-TAB-13-05-2024-13:56:06:370-140309</strain>
    </source>
</reference>
<organism evidence="1 2">
    <name type="scientific">Tenacibaculum dicentrarchi</name>
    <dbReference type="NCBI Taxonomy" id="669041"/>
    <lineage>
        <taxon>Bacteria</taxon>
        <taxon>Pseudomonadati</taxon>
        <taxon>Bacteroidota</taxon>
        <taxon>Flavobacteriia</taxon>
        <taxon>Flavobacteriales</taxon>
        <taxon>Flavobacteriaceae</taxon>
        <taxon>Tenacibaculum</taxon>
    </lineage>
</organism>
<keyword evidence="2" id="KW-1185">Reference proteome</keyword>
<accession>A0ABM9P197</accession>
<evidence type="ECO:0000313" key="2">
    <source>
        <dbReference type="Proteomes" id="UP001497514"/>
    </source>
</evidence>
<dbReference type="InterPro" id="IPR025631">
    <property type="entry name" value="Porin_10"/>
</dbReference>
<proteinExistence type="predicted"/>
<evidence type="ECO:0008006" key="3">
    <source>
        <dbReference type="Google" id="ProtNLM"/>
    </source>
</evidence>